<dbReference type="InterPro" id="IPR043917">
    <property type="entry name" value="DUF5753"/>
</dbReference>
<dbReference type="EMBL" id="JAVRET010000026">
    <property type="protein sequence ID" value="MDT0410120.1"/>
    <property type="molecule type" value="Genomic_DNA"/>
</dbReference>
<accession>A0ABU2R331</accession>
<evidence type="ECO:0000313" key="3">
    <source>
        <dbReference type="Proteomes" id="UP001183610"/>
    </source>
</evidence>
<evidence type="ECO:0000259" key="1">
    <source>
        <dbReference type="PROSITE" id="PS50943"/>
    </source>
</evidence>
<dbReference type="Proteomes" id="UP001183610">
    <property type="component" value="Unassembled WGS sequence"/>
</dbReference>
<dbReference type="SMART" id="SM00530">
    <property type="entry name" value="HTH_XRE"/>
    <property type="match status" value="1"/>
</dbReference>
<gene>
    <name evidence="2" type="ORF">RM698_13780</name>
</gene>
<dbReference type="Gene3D" id="1.10.260.40">
    <property type="entry name" value="lambda repressor-like DNA-binding domains"/>
    <property type="match status" value="1"/>
</dbReference>
<dbReference type="PROSITE" id="PS50943">
    <property type="entry name" value="HTH_CROC1"/>
    <property type="match status" value="1"/>
</dbReference>
<feature type="domain" description="HTH cro/C1-type" evidence="1">
    <location>
        <begin position="23"/>
        <end position="76"/>
    </location>
</feature>
<keyword evidence="3" id="KW-1185">Reference proteome</keyword>
<proteinExistence type="predicted"/>
<reference evidence="3" key="1">
    <citation type="submission" date="2023-07" db="EMBL/GenBank/DDBJ databases">
        <title>30 novel species of actinomycetes from the DSMZ collection.</title>
        <authorList>
            <person name="Nouioui I."/>
        </authorList>
    </citation>
    <scope>NUCLEOTIDE SEQUENCE [LARGE SCALE GENOMIC DNA]</scope>
    <source>
        <strain evidence="3">DSM 41979</strain>
    </source>
</reference>
<organism evidence="2 3">
    <name type="scientific">Streptomyces evansiae</name>
    <dbReference type="NCBI Taxonomy" id="3075535"/>
    <lineage>
        <taxon>Bacteria</taxon>
        <taxon>Bacillati</taxon>
        <taxon>Actinomycetota</taxon>
        <taxon>Actinomycetes</taxon>
        <taxon>Kitasatosporales</taxon>
        <taxon>Streptomycetaceae</taxon>
        <taxon>Streptomyces</taxon>
    </lineage>
</organism>
<comment type="caution">
    <text evidence="2">The sequence shown here is derived from an EMBL/GenBank/DDBJ whole genome shotgun (WGS) entry which is preliminary data.</text>
</comment>
<protein>
    <submittedName>
        <fullName evidence="2">Helix-turn-helix transcriptional regulator</fullName>
    </submittedName>
</protein>
<name>A0ABU2R331_9ACTN</name>
<evidence type="ECO:0000313" key="2">
    <source>
        <dbReference type="EMBL" id="MDT0410120.1"/>
    </source>
</evidence>
<dbReference type="SUPFAM" id="SSF47413">
    <property type="entry name" value="lambda repressor-like DNA-binding domains"/>
    <property type="match status" value="1"/>
</dbReference>
<dbReference type="CDD" id="cd00093">
    <property type="entry name" value="HTH_XRE"/>
    <property type="match status" value="1"/>
</dbReference>
<dbReference type="Pfam" id="PF13560">
    <property type="entry name" value="HTH_31"/>
    <property type="match status" value="1"/>
</dbReference>
<dbReference type="InterPro" id="IPR001387">
    <property type="entry name" value="Cro/C1-type_HTH"/>
</dbReference>
<dbReference type="Pfam" id="PF19054">
    <property type="entry name" value="DUF5753"/>
    <property type="match status" value="1"/>
</dbReference>
<dbReference type="InterPro" id="IPR010982">
    <property type="entry name" value="Lambda_DNA-bd_dom_sf"/>
</dbReference>
<dbReference type="RefSeq" id="WP_010272027.1">
    <property type="nucleotide sequence ID" value="NZ_JAVRET010000026.1"/>
</dbReference>
<sequence length="279" mass="31095">MAIGATTGEPEPSETLRVFGSVVKAFRKRAGLTQEQLAEALGYSVDMISSIEQGRRMPQPDFVDATERELDAVGMLSVMLPHVVRRPGLASRFRQWALLETEAMSLYTYECRIVPGLLQTESYARAVVLNVPPLPSSEELNQRLAARLERQELLSTDRNPPCAFSFIIEEAVFTRRTGGNEVTCGLVDHILRVVRENWNVEVQVMPLHQPTHAGLDGSMQLLETPDNIWRAYSEGQKTGVLISDPKAISVLQQRYAKLRSQALTPADSVRLLEQLRGAL</sequence>